<dbReference type="PANTHER" id="PTHR22883">
    <property type="entry name" value="ZINC FINGER DHHC DOMAIN CONTAINING PROTEIN"/>
    <property type="match status" value="1"/>
</dbReference>
<keyword evidence="8 10" id="KW-0012">Acyltransferase</keyword>
<feature type="transmembrane region" description="Helical" evidence="10">
    <location>
        <begin position="46"/>
        <end position="67"/>
    </location>
</feature>
<dbReference type="GO" id="GO:0005783">
    <property type="term" value="C:endoplasmic reticulum"/>
    <property type="evidence" value="ECO:0007669"/>
    <property type="project" value="TreeGrafter"/>
</dbReference>
<dbReference type="Proteomes" id="UP001162131">
    <property type="component" value="Unassembled WGS sequence"/>
</dbReference>
<dbReference type="EMBL" id="CAJZBQ010000037">
    <property type="protein sequence ID" value="CAG9325097.1"/>
    <property type="molecule type" value="Genomic_DNA"/>
</dbReference>
<evidence type="ECO:0000259" key="11">
    <source>
        <dbReference type="Pfam" id="PF01529"/>
    </source>
</evidence>
<keyword evidence="5 10" id="KW-0472">Membrane</keyword>
<dbReference type="Pfam" id="PF01529">
    <property type="entry name" value="DHHC"/>
    <property type="match status" value="1"/>
</dbReference>
<keyword evidence="6" id="KW-0564">Palmitate</keyword>
<evidence type="ECO:0000313" key="12">
    <source>
        <dbReference type="EMBL" id="CAG9325097.1"/>
    </source>
</evidence>
<name>A0AAU9JJ51_9CILI</name>
<evidence type="ECO:0000256" key="2">
    <source>
        <dbReference type="ARBA" id="ARBA00022679"/>
    </source>
</evidence>
<organism evidence="12 13">
    <name type="scientific">Blepharisma stoltei</name>
    <dbReference type="NCBI Taxonomy" id="1481888"/>
    <lineage>
        <taxon>Eukaryota</taxon>
        <taxon>Sar</taxon>
        <taxon>Alveolata</taxon>
        <taxon>Ciliophora</taxon>
        <taxon>Postciliodesmatophora</taxon>
        <taxon>Heterotrichea</taxon>
        <taxon>Heterotrichida</taxon>
        <taxon>Blepharismidae</taxon>
        <taxon>Blepharisma</taxon>
    </lineage>
</organism>
<evidence type="ECO:0000256" key="1">
    <source>
        <dbReference type="ARBA" id="ARBA00004127"/>
    </source>
</evidence>
<keyword evidence="4 10" id="KW-1133">Transmembrane helix</keyword>
<comment type="similarity">
    <text evidence="10">Belongs to the DHHC palmitoyltransferase family.</text>
</comment>
<evidence type="ECO:0000256" key="10">
    <source>
        <dbReference type="RuleBase" id="RU079119"/>
    </source>
</evidence>
<proteinExistence type="inferred from homology"/>
<dbReference type="AlphaFoldDB" id="A0AAU9JJ51"/>
<keyword evidence="13" id="KW-1185">Reference proteome</keyword>
<dbReference type="PROSITE" id="PS50216">
    <property type="entry name" value="DHHC"/>
    <property type="match status" value="1"/>
</dbReference>
<dbReference type="GO" id="GO:0005794">
    <property type="term" value="C:Golgi apparatus"/>
    <property type="evidence" value="ECO:0007669"/>
    <property type="project" value="TreeGrafter"/>
</dbReference>
<dbReference type="PANTHER" id="PTHR22883:SF43">
    <property type="entry name" value="PALMITOYLTRANSFERASE APP"/>
    <property type="match status" value="1"/>
</dbReference>
<feature type="transmembrane region" description="Helical" evidence="10">
    <location>
        <begin position="161"/>
        <end position="183"/>
    </location>
</feature>
<accession>A0AAU9JJ51</accession>
<evidence type="ECO:0000256" key="5">
    <source>
        <dbReference type="ARBA" id="ARBA00023136"/>
    </source>
</evidence>
<reference evidence="12" key="1">
    <citation type="submission" date="2021-09" db="EMBL/GenBank/DDBJ databases">
        <authorList>
            <consortium name="AG Swart"/>
            <person name="Singh M."/>
            <person name="Singh A."/>
            <person name="Seah K."/>
            <person name="Emmerich C."/>
        </authorList>
    </citation>
    <scope>NUCLEOTIDE SEQUENCE</scope>
    <source>
        <strain evidence="12">ATCC30299</strain>
    </source>
</reference>
<evidence type="ECO:0000256" key="4">
    <source>
        <dbReference type="ARBA" id="ARBA00022989"/>
    </source>
</evidence>
<feature type="transmembrane region" description="Helical" evidence="10">
    <location>
        <begin position="74"/>
        <end position="95"/>
    </location>
</feature>
<keyword evidence="2 10" id="KW-0808">Transferase</keyword>
<comment type="domain">
    <text evidence="10">The DHHC domain is required for palmitoyltransferase activity.</text>
</comment>
<evidence type="ECO:0000256" key="8">
    <source>
        <dbReference type="ARBA" id="ARBA00023315"/>
    </source>
</evidence>
<evidence type="ECO:0000256" key="9">
    <source>
        <dbReference type="ARBA" id="ARBA00048048"/>
    </source>
</evidence>
<protein>
    <recommendedName>
        <fullName evidence="10">Palmitoyltransferase</fullName>
        <ecNumber evidence="10">2.3.1.225</ecNumber>
    </recommendedName>
</protein>
<dbReference type="GO" id="GO:0019706">
    <property type="term" value="F:protein-cysteine S-palmitoyltransferase activity"/>
    <property type="evidence" value="ECO:0007669"/>
    <property type="project" value="UniProtKB-EC"/>
</dbReference>
<evidence type="ECO:0000313" key="13">
    <source>
        <dbReference type="Proteomes" id="UP001162131"/>
    </source>
</evidence>
<evidence type="ECO:0000256" key="3">
    <source>
        <dbReference type="ARBA" id="ARBA00022692"/>
    </source>
</evidence>
<comment type="caution">
    <text evidence="12">The sequence shown here is derived from an EMBL/GenBank/DDBJ whole genome shotgun (WGS) entry which is preliminary data.</text>
</comment>
<dbReference type="EC" id="2.3.1.225" evidence="10"/>
<keyword evidence="7" id="KW-0449">Lipoprotein</keyword>
<comment type="subcellular location">
    <subcellularLocation>
        <location evidence="1">Endomembrane system</location>
        <topology evidence="1">Multi-pass membrane protein</topology>
    </subcellularLocation>
</comment>
<dbReference type="GO" id="GO:0006612">
    <property type="term" value="P:protein targeting to membrane"/>
    <property type="evidence" value="ECO:0007669"/>
    <property type="project" value="TreeGrafter"/>
</dbReference>
<gene>
    <name evidence="12" type="ORF">BSTOLATCC_MIC37843</name>
</gene>
<evidence type="ECO:0000256" key="6">
    <source>
        <dbReference type="ARBA" id="ARBA00023139"/>
    </source>
</evidence>
<dbReference type="InterPro" id="IPR001594">
    <property type="entry name" value="Palmitoyltrfase_DHHC"/>
</dbReference>
<keyword evidence="3 10" id="KW-0812">Transmembrane</keyword>
<feature type="domain" description="Palmitoyltransferase DHHC" evidence="11">
    <location>
        <begin position="116"/>
        <end position="182"/>
    </location>
</feature>
<sequence length="191" mass="21546">MENTRKNNPVYSRISRVGIKYAKIANLHCFLFKKNGVPLLCAGPNWSFVIGLNLFFIIIGLLFIFIICPRVSQIDVIIGIIAFTLLVVSYTMTALSNPGICYNFSGDQDLGHHLSGERYCELCEVVKKSTTVHCDECGVCIEEYDHHCPWVSKCIGKNNKWFFYALLIGLLCVFVFIIATLSFKSRTSSKD</sequence>
<evidence type="ECO:0000256" key="7">
    <source>
        <dbReference type="ARBA" id="ARBA00023288"/>
    </source>
</evidence>
<dbReference type="InterPro" id="IPR039859">
    <property type="entry name" value="PFA4/ZDH16/20/ERF2-like"/>
</dbReference>
<comment type="catalytic activity">
    <reaction evidence="9 10">
        <text>L-cysteinyl-[protein] + hexadecanoyl-CoA = S-hexadecanoyl-L-cysteinyl-[protein] + CoA</text>
        <dbReference type="Rhea" id="RHEA:36683"/>
        <dbReference type="Rhea" id="RHEA-COMP:10131"/>
        <dbReference type="Rhea" id="RHEA-COMP:11032"/>
        <dbReference type="ChEBI" id="CHEBI:29950"/>
        <dbReference type="ChEBI" id="CHEBI:57287"/>
        <dbReference type="ChEBI" id="CHEBI:57379"/>
        <dbReference type="ChEBI" id="CHEBI:74151"/>
        <dbReference type="EC" id="2.3.1.225"/>
    </reaction>
</comment>